<reference evidence="6" key="2">
    <citation type="submission" date="2021-09" db="EMBL/GenBank/DDBJ databases">
        <authorList>
            <person name="Gilroy R."/>
        </authorList>
    </citation>
    <scope>NUCLEOTIDE SEQUENCE</scope>
    <source>
        <strain evidence="6">ChiGjej3B3-7470</strain>
    </source>
</reference>
<dbReference type="Gene3D" id="1.10.357.10">
    <property type="entry name" value="Tetracycline Repressor, domain 2"/>
    <property type="match status" value="1"/>
</dbReference>
<evidence type="ECO:0000256" key="3">
    <source>
        <dbReference type="ARBA" id="ARBA00023163"/>
    </source>
</evidence>
<feature type="DNA-binding region" description="H-T-H motif" evidence="4">
    <location>
        <begin position="32"/>
        <end position="51"/>
    </location>
</feature>
<dbReference type="GO" id="GO:0000976">
    <property type="term" value="F:transcription cis-regulatory region binding"/>
    <property type="evidence" value="ECO:0007669"/>
    <property type="project" value="TreeGrafter"/>
</dbReference>
<accession>A0A921EN96</accession>
<dbReference type="InterPro" id="IPR001647">
    <property type="entry name" value="HTH_TetR"/>
</dbReference>
<dbReference type="EMBL" id="DYZF01000012">
    <property type="protein sequence ID" value="HJE50461.1"/>
    <property type="molecule type" value="Genomic_DNA"/>
</dbReference>
<organism evidence="6 7">
    <name type="scientific">Tessaracoccus flavescens</name>
    <dbReference type="NCBI Taxonomy" id="399497"/>
    <lineage>
        <taxon>Bacteria</taxon>
        <taxon>Bacillati</taxon>
        <taxon>Actinomycetota</taxon>
        <taxon>Actinomycetes</taxon>
        <taxon>Propionibacteriales</taxon>
        <taxon>Propionibacteriaceae</taxon>
        <taxon>Tessaracoccus</taxon>
    </lineage>
</organism>
<dbReference type="GO" id="GO:0003700">
    <property type="term" value="F:DNA-binding transcription factor activity"/>
    <property type="evidence" value="ECO:0007669"/>
    <property type="project" value="TreeGrafter"/>
</dbReference>
<dbReference type="SUPFAM" id="SSF46689">
    <property type="entry name" value="Homeodomain-like"/>
    <property type="match status" value="1"/>
</dbReference>
<sequence length="214" mass="23010">MARPRLHDEALAEELLQRAAAMIAAGGPDNLSVRKVSQAAGTSTSAVYSLYGSKESLLQAVYERAARGFAASQVIEFSDDAAQDLLQLSMNYRTWALENPHLYPVMFDGRSGLQNAEAGALGQSTIQPLVAVVQRAIDAGFLRQADAFQVAVALRTSVHGYVMLELAGLLGRHFGGQLATDPDAAYYNYTLVAVAYWATDIERVRSRIKSGGTA</sequence>
<dbReference type="Proteomes" id="UP000712713">
    <property type="component" value="Unassembled WGS sequence"/>
</dbReference>
<dbReference type="PROSITE" id="PS50977">
    <property type="entry name" value="HTH_TETR_2"/>
    <property type="match status" value="1"/>
</dbReference>
<keyword evidence="1" id="KW-0805">Transcription regulation</keyword>
<name>A0A921EN96_9ACTN</name>
<keyword evidence="2 4" id="KW-0238">DNA-binding</keyword>
<evidence type="ECO:0000256" key="1">
    <source>
        <dbReference type="ARBA" id="ARBA00023015"/>
    </source>
</evidence>
<feature type="domain" description="HTH tetR-type" evidence="5">
    <location>
        <begin position="9"/>
        <end position="69"/>
    </location>
</feature>
<dbReference type="Pfam" id="PF00440">
    <property type="entry name" value="TetR_N"/>
    <property type="match status" value="1"/>
</dbReference>
<evidence type="ECO:0000313" key="7">
    <source>
        <dbReference type="Proteomes" id="UP000712713"/>
    </source>
</evidence>
<protein>
    <submittedName>
        <fullName evidence="6">TetR/AcrR family transcriptional regulator</fullName>
    </submittedName>
</protein>
<dbReference type="PANTHER" id="PTHR30055">
    <property type="entry name" value="HTH-TYPE TRANSCRIPTIONAL REGULATOR RUTR"/>
    <property type="match status" value="1"/>
</dbReference>
<evidence type="ECO:0000256" key="4">
    <source>
        <dbReference type="PROSITE-ProRule" id="PRU00335"/>
    </source>
</evidence>
<reference evidence="6" key="1">
    <citation type="journal article" date="2021" name="PeerJ">
        <title>Extensive microbial diversity within the chicken gut microbiome revealed by metagenomics and culture.</title>
        <authorList>
            <person name="Gilroy R."/>
            <person name="Ravi A."/>
            <person name="Getino M."/>
            <person name="Pursley I."/>
            <person name="Horton D.L."/>
            <person name="Alikhan N.F."/>
            <person name="Baker D."/>
            <person name="Gharbi K."/>
            <person name="Hall N."/>
            <person name="Watson M."/>
            <person name="Adriaenssens E.M."/>
            <person name="Foster-Nyarko E."/>
            <person name="Jarju S."/>
            <person name="Secka A."/>
            <person name="Antonio M."/>
            <person name="Oren A."/>
            <person name="Chaudhuri R.R."/>
            <person name="La Ragione R."/>
            <person name="Hildebrand F."/>
            <person name="Pallen M.J."/>
        </authorList>
    </citation>
    <scope>NUCLEOTIDE SEQUENCE</scope>
    <source>
        <strain evidence="6">ChiGjej3B3-7470</strain>
    </source>
</reference>
<dbReference type="InterPro" id="IPR050109">
    <property type="entry name" value="HTH-type_TetR-like_transc_reg"/>
</dbReference>
<comment type="caution">
    <text evidence="6">The sequence shown here is derived from an EMBL/GenBank/DDBJ whole genome shotgun (WGS) entry which is preliminary data.</text>
</comment>
<dbReference type="SUPFAM" id="SSF48498">
    <property type="entry name" value="Tetracyclin repressor-like, C-terminal domain"/>
    <property type="match status" value="1"/>
</dbReference>
<proteinExistence type="predicted"/>
<dbReference type="InterPro" id="IPR025996">
    <property type="entry name" value="MT1864/Rv1816-like_C"/>
</dbReference>
<dbReference type="Pfam" id="PF13305">
    <property type="entry name" value="TetR_C_33"/>
    <property type="match status" value="1"/>
</dbReference>
<dbReference type="PANTHER" id="PTHR30055:SF234">
    <property type="entry name" value="HTH-TYPE TRANSCRIPTIONAL REGULATOR BETI"/>
    <property type="match status" value="1"/>
</dbReference>
<evidence type="ECO:0000259" key="5">
    <source>
        <dbReference type="PROSITE" id="PS50977"/>
    </source>
</evidence>
<dbReference type="AlphaFoldDB" id="A0A921EN96"/>
<dbReference type="InterPro" id="IPR009057">
    <property type="entry name" value="Homeodomain-like_sf"/>
</dbReference>
<evidence type="ECO:0000313" key="6">
    <source>
        <dbReference type="EMBL" id="HJE50461.1"/>
    </source>
</evidence>
<evidence type="ECO:0000256" key="2">
    <source>
        <dbReference type="ARBA" id="ARBA00023125"/>
    </source>
</evidence>
<gene>
    <name evidence="6" type="ORF">K8V15_00485</name>
</gene>
<dbReference type="InterPro" id="IPR036271">
    <property type="entry name" value="Tet_transcr_reg_TetR-rel_C_sf"/>
</dbReference>
<keyword evidence="3" id="KW-0804">Transcription</keyword>